<proteinExistence type="predicted"/>
<keyword evidence="5" id="KW-1185">Reference proteome</keyword>
<evidence type="ECO:0000256" key="1">
    <source>
        <dbReference type="SAM" id="MobiDB-lite"/>
    </source>
</evidence>
<keyword evidence="3" id="KW-0732">Signal</keyword>
<dbReference type="PANTHER" id="PTHR34228">
    <property type="entry name" value="PROTEIN CBG09474-RELATED"/>
    <property type="match status" value="1"/>
</dbReference>
<dbReference type="InterPro" id="IPR036444">
    <property type="entry name" value="PLipase_A2_dom_sf"/>
</dbReference>
<dbReference type="InterPro" id="IPR053322">
    <property type="entry name" value="PLA2-like"/>
</dbReference>
<feature type="signal peptide" evidence="3">
    <location>
        <begin position="1"/>
        <end position="18"/>
    </location>
</feature>
<evidence type="ECO:0008006" key="6">
    <source>
        <dbReference type="Google" id="ProtNLM"/>
    </source>
</evidence>
<reference evidence="4 5" key="1">
    <citation type="submission" date="2019-10" db="EMBL/GenBank/DDBJ databases">
        <title>Assembly and Annotation for the nematode Trichostrongylus colubriformis.</title>
        <authorList>
            <person name="Martin J."/>
        </authorList>
    </citation>
    <scope>NUCLEOTIDE SEQUENCE [LARGE SCALE GENOMIC DNA]</scope>
    <source>
        <strain evidence="4">G859</strain>
        <tissue evidence="4">Whole worm</tissue>
    </source>
</reference>
<dbReference type="EMBL" id="WIXE01025911">
    <property type="protein sequence ID" value="KAK5964361.1"/>
    <property type="molecule type" value="Genomic_DNA"/>
</dbReference>
<dbReference type="GO" id="GO:0050482">
    <property type="term" value="P:arachidonate secretion"/>
    <property type="evidence" value="ECO:0007669"/>
    <property type="project" value="InterPro"/>
</dbReference>
<gene>
    <name evidence="4" type="ORF">GCK32_001317</name>
</gene>
<protein>
    <recommendedName>
        <fullName evidence="6">Phospholipase A(2)</fullName>
    </recommendedName>
</protein>
<sequence>MRGIDVALTLFGINYILALGIERRNWFCGTKGWVSDLSHAVMSGECRSYAPEVNHCCAKHDECYNNRRGRILCDMEFCKCLKKTSHVSSVWCQLFILGKCYVAHSFGEEAYIRARGEDRATVARIHLEGIEKFDDIYDCCPLIKKILTSCAMQYNFCQNAATNSSDCRRDLVECIDDGVRYNPSSECIGAVRTVFPTSEAEQKLSRGAKDFDDLLFDEIRGTRTLTILTASAIFMCTVISLVACLLYCQRERTDDQFSIVEERTTVHGGRFRRISRKEPKTLLKETDIKGWSTATSSQPRQQQKSIVRGGAYTCP</sequence>
<dbReference type="GO" id="GO:0006644">
    <property type="term" value="P:phospholipid metabolic process"/>
    <property type="evidence" value="ECO:0007669"/>
    <property type="project" value="InterPro"/>
</dbReference>
<keyword evidence="2" id="KW-0812">Transmembrane</keyword>
<keyword evidence="2" id="KW-0472">Membrane</keyword>
<evidence type="ECO:0000313" key="4">
    <source>
        <dbReference type="EMBL" id="KAK5964361.1"/>
    </source>
</evidence>
<evidence type="ECO:0000313" key="5">
    <source>
        <dbReference type="Proteomes" id="UP001331761"/>
    </source>
</evidence>
<comment type="caution">
    <text evidence="4">The sequence shown here is derived from an EMBL/GenBank/DDBJ whole genome shotgun (WGS) entry which is preliminary data.</text>
</comment>
<dbReference type="SUPFAM" id="SSF48619">
    <property type="entry name" value="Phospholipase A2, PLA2"/>
    <property type="match status" value="1"/>
</dbReference>
<keyword evidence="2" id="KW-1133">Transmembrane helix</keyword>
<name>A0AAN8EMB9_TRICO</name>
<evidence type="ECO:0000256" key="3">
    <source>
        <dbReference type="SAM" id="SignalP"/>
    </source>
</evidence>
<feature type="region of interest" description="Disordered" evidence="1">
    <location>
        <begin position="292"/>
        <end position="315"/>
    </location>
</feature>
<organism evidence="4 5">
    <name type="scientific">Trichostrongylus colubriformis</name>
    <name type="common">Black scour worm</name>
    <dbReference type="NCBI Taxonomy" id="6319"/>
    <lineage>
        <taxon>Eukaryota</taxon>
        <taxon>Metazoa</taxon>
        <taxon>Ecdysozoa</taxon>
        <taxon>Nematoda</taxon>
        <taxon>Chromadorea</taxon>
        <taxon>Rhabditida</taxon>
        <taxon>Rhabditina</taxon>
        <taxon>Rhabditomorpha</taxon>
        <taxon>Strongyloidea</taxon>
        <taxon>Trichostrongylidae</taxon>
        <taxon>Trichostrongylus</taxon>
    </lineage>
</organism>
<feature type="compositionally biased region" description="Polar residues" evidence="1">
    <location>
        <begin position="292"/>
        <end position="305"/>
    </location>
</feature>
<dbReference type="GO" id="GO:0004623">
    <property type="term" value="F:phospholipase A2 activity"/>
    <property type="evidence" value="ECO:0007669"/>
    <property type="project" value="InterPro"/>
</dbReference>
<feature type="chain" id="PRO_5042977576" description="Phospholipase A(2)" evidence="3">
    <location>
        <begin position="19"/>
        <end position="315"/>
    </location>
</feature>
<dbReference type="Proteomes" id="UP001331761">
    <property type="component" value="Unassembled WGS sequence"/>
</dbReference>
<dbReference type="AlphaFoldDB" id="A0AAN8EMB9"/>
<accession>A0AAN8EMB9</accession>
<feature type="transmembrane region" description="Helical" evidence="2">
    <location>
        <begin position="225"/>
        <end position="248"/>
    </location>
</feature>
<evidence type="ECO:0000256" key="2">
    <source>
        <dbReference type="SAM" id="Phobius"/>
    </source>
</evidence>